<dbReference type="STRING" id="1618333.UR93_C0022G0007"/>
<dbReference type="PANTHER" id="PTHR33295">
    <property type="entry name" value="ATPASE"/>
    <property type="match status" value="1"/>
</dbReference>
<sequence>MKKRFIFSELIKQINHKNALIITGMRQVGKTTLMRQVFDSLKNQPKLWFDFDNPLEQIIFEDIEYRNIYAKLLELSNTTKKERLYVFIDEIQNYPEITKIIKYLIDHYKVKFVLTGSSNYYLKNLFPESLSGRKFLYYLPPLSFTEYLYFNNIVQTNNNSALEFRKIIQQQDFIKYKKYQVLYSSYLQYGGFPEVVTTQDTKTKEQILDNILKSFFEKDLKILSDYKDIRDLRDLILLLAPRVGSLLDISKLASELGLDRPKIYSLLEMLQGTFFISLLPKYSKSIDRSVAGGKKVYFTDTGLLNTISQLNEAQILENSVINQLNKYGKISFYNQRNTVEIDAILNKKIAIEIKTKATGNDLNKLEKISLKLGLEQYFLISRELVSPEIQSQVIYPQFL</sequence>
<dbReference type="Proteomes" id="UP000034316">
    <property type="component" value="Unassembled WGS sequence"/>
</dbReference>
<dbReference type="InterPro" id="IPR027417">
    <property type="entry name" value="P-loop_NTPase"/>
</dbReference>
<evidence type="ECO:0000259" key="1">
    <source>
        <dbReference type="Pfam" id="PF13173"/>
    </source>
</evidence>
<dbReference type="Pfam" id="PF13173">
    <property type="entry name" value="AAA_14"/>
    <property type="match status" value="1"/>
</dbReference>
<evidence type="ECO:0000259" key="2">
    <source>
        <dbReference type="Pfam" id="PF13635"/>
    </source>
</evidence>
<dbReference type="EMBL" id="LBRB01000022">
    <property type="protein sequence ID" value="KKP88092.1"/>
    <property type="molecule type" value="Genomic_DNA"/>
</dbReference>
<evidence type="ECO:0000313" key="3">
    <source>
        <dbReference type="EMBL" id="KKP88092.1"/>
    </source>
</evidence>
<protein>
    <submittedName>
        <fullName evidence="3">ATPase</fullName>
    </submittedName>
</protein>
<comment type="caution">
    <text evidence="3">The sequence shown here is derived from an EMBL/GenBank/DDBJ whole genome shotgun (WGS) entry which is preliminary data.</text>
</comment>
<dbReference type="InterPro" id="IPR025420">
    <property type="entry name" value="DUF4143"/>
</dbReference>
<dbReference type="SUPFAM" id="SSF52540">
    <property type="entry name" value="P-loop containing nucleoside triphosphate hydrolases"/>
    <property type="match status" value="1"/>
</dbReference>
<dbReference type="Gene3D" id="3.40.50.300">
    <property type="entry name" value="P-loop containing nucleotide triphosphate hydrolases"/>
    <property type="match status" value="1"/>
</dbReference>
<dbReference type="InterPro" id="IPR041682">
    <property type="entry name" value="AAA_14"/>
</dbReference>
<feature type="domain" description="AAA" evidence="1">
    <location>
        <begin position="17"/>
        <end position="148"/>
    </location>
</feature>
<reference evidence="3 4" key="1">
    <citation type="journal article" date="2015" name="Nature">
        <title>rRNA introns, odd ribosomes, and small enigmatic genomes across a large radiation of phyla.</title>
        <authorList>
            <person name="Brown C.T."/>
            <person name="Hug L.A."/>
            <person name="Thomas B.C."/>
            <person name="Sharon I."/>
            <person name="Castelle C.J."/>
            <person name="Singh A."/>
            <person name="Wilkins M.J."/>
            <person name="Williams K.H."/>
            <person name="Banfield J.F."/>
        </authorList>
    </citation>
    <scope>NUCLEOTIDE SEQUENCE [LARGE SCALE GENOMIC DNA]</scope>
</reference>
<organism evidence="3 4">
    <name type="scientific">Berkelbacteria bacterium GW2011_GWA2_35_9</name>
    <dbReference type="NCBI Taxonomy" id="1618333"/>
    <lineage>
        <taxon>Bacteria</taxon>
        <taxon>Candidatus Berkelbacteria</taxon>
    </lineage>
</organism>
<dbReference type="Pfam" id="PF13635">
    <property type="entry name" value="DUF4143"/>
    <property type="match status" value="1"/>
</dbReference>
<name>A0A0G0G8S6_9BACT</name>
<proteinExistence type="predicted"/>
<gene>
    <name evidence="3" type="ORF">UR93_C0022G0007</name>
</gene>
<feature type="domain" description="DUF4143" evidence="2">
    <location>
        <begin position="217"/>
        <end position="355"/>
    </location>
</feature>
<dbReference type="PANTHER" id="PTHR33295:SF8">
    <property type="entry name" value="AAA+ ATPASE DOMAIN-CONTAINING PROTEIN"/>
    <property type="match status" value="1"/>
</dbReference>
<evidence type="ECO:0000313" key="4">
    <source>
        <dbReference type="Proteomes" id="UP000034316"/>
    </source>
</evidence>
<accession>A0A0G0G8S6</accession>
<dbReference type="AlphaFoldDB" id="A0A0G0G8S6"/>